<name>A0AAN7BME6_9PEZI</name>
<gene>
    <name evidence="2" type="ORF">QBC38DRAFT_481700</name>
</gene>
<sequence>MPATTSKPTQEAPMRLNPTANTSSDIITQQPKSEPVPDLQNDAEMNLRGGRFSVGCHCCRGMCSFHKGCC</sequence>
<evidence type="ECO:0000256" key="1">
    <source>
        <dbReference type="SAM" id="MobiDB-lite"/>
    </source>
</evidence>
<feature type="compositionally biased region" description="Polar residues" evidence="1">
    <location>
        <begin position="18"/>
        <end position="32"/>
    </location>
</feature>
<feature type="region of interest" description="Disordered" evidence="1">
    <location>
        <begin position="1"/>
        <end position="40"/>
    </location>
</feature>
<keyword evidence="3" id="KW-1185">Reference proteome</keyword>
<reference evidence="2" key="2">
    <citation type="submission" date="2023-05" db="EMBL/GenBank/DDBJ databases">
        <authorList>
            <consortium name="Lawrence Berkeley National Laboratory"/>
            <person name="Steindorff A."/>
            <person name="Hensen N."/>
            <person name="Bonometti L."/>
            <person name="Westerberg I."/>
            <person name="Brannstrom I.O."/>
            <person name="Guillou S."/>
            <person name="Cros-Aarteil S."/>
            <person name="Calhoun S."/>
            <person name="Haridas S."/>
            <person name="Kuo A."/>
            <person name="Mondo S."/>
            <person name="Pangilinan J."/>
            <person name="Riley R."/>
            <person name="Labutti K."/>
            <person name="Andreopoulos B."/>
            <person name="Lipzen A."/>
            <person name="Chen C."/>
            <person name="Yanf M."/>
            <person name="Daum C."/>
            <person name="Ng V."/>
            <person name="Clum A."/>
            <person name="Ohm R."/>
            <person name="Martin F."/>
            <person name="Silar P."/>
            <person name="Natvig D."/>
            <person name="Lalanne C."/>
            <person name="Gautier V."/>
            <person name="Ament-Velasquez S.L."/>
            <person name="Kruys A."/>
            <person name="Hutchinson M.I."/>
            <person name="Powell A.J."/>
            <person name="Barry K."/>
            <person name="Miller A.N."/>
            <person name="Grigoriev I.V."/>
            <person name="Debuchy R."/>
            <person name="Gladieux P."/>
            <person name="Thoren M.H."/>
            <person name="Johannesson H."/>
        </authorList>
    </citation>
    <scope>NUCLEOTIDE SEQUENCE</scope>
    <source>
        <strain evidence="2">CBS 990.96</strain>
    </source>
</reference>
<organism evidence="2 3">
    <name type="scientific">Podospora fimiseda</name>
    <dbReference type="NCBI Taxonomy" id="252190"/>
    <lineage>
        <taxon>Eukaryota</taxon>
        <taxon>Fungi</taxon>
        <taxon>Dikarya</taxon>
        <taxon>Ascomycota</taxon>
        <taxon>Pezizomycotina</taxon>
        <taxon>Sordariomycetes</taxon>
        <taxon>Sordariomycetidae</taxon>
        <taxon>Sordariales</taxon>
        <taxon>Podosporaceae</taxon>
        <taxon>Podospora</taxon>
    </lineage>
</organism>
<accession>A0AAN7BME6</accession>
<reference evidence="2" key="1">
    <citation type="journal article" date="2023" name="Mol. Phylogenet. Evol.">
        <title>Genome-scale phylogeny and comparative genomics of the fungal order Sordariales.</title>
        <authorList>
            <person name="Hensen N."/>
            <person name="Bonometti L."/>
            <person name="Westerberg I."/>
            <person name="Brannstrom I.O."/>
            <person name="Guillou S."/>
            <person name="Cros-Aarteil S."/>
            <person name="Calhoun S."/>
            <person name="Haridas S."/>
            <person name="Kuo A."/>
            <person name="Mondo S."/>
            <person name="Pangilinan J."/>
            <person name="Riley R."/>
            <person name="LaButti K."/>
            <person name="Andreopoulos B."/>
            <person name="Lipzen A."/>
            <person name="Chen C."/>
            <person name="Yan M."/>
            <person name="Daum C."/>
            <person name="Ng V."/>
            <person name="Clum A."/>
            <person name="Steindorff A."/>
            <person name="Ohm R.A."/>
            <person name="Martin F."/>
            <person name="Silar P."/>
            <person name="Natvig D.O."/>
            <person name="Lalanne C."/>
            <person name="Gautier V."/>
            <person name="Ament-Velasquez S.L."/>
            <person name="Kruys A."/>
            <person name="Hutchinson M.I."/>
            <person name="Powell A.J."/>
            <person name="Barry K."/>
            <person name="Miller A.N."/>
            <person name="Grigoriev I.V."/>
            <person name="Debuchy R."/>
            <person name="Gladieux P."/>
            <person name="Hiltunen Thoren M."/>
            <person name="Johannesson H."/>
        </authorList>
    </citation>
    <scope>NUCLEOTIDE SEQUENCE</scope>
    <source>
        <strain evidence="2">CBS 990.96</strain>
    </source>
</reference>
<comment type="caution">
    <text evidence="2">The sequence shown here is derived from an EMBL/GenBank/DDBJ whole genome shotgun (WGS) entry which is preliminary data.</text>
</comment>
<dbReference type="EMBL" id="MU865356">
    <property type="protein sequence ID" value="KAK4225952.1"/>
    <property type="molecule type" value="Genomic_DNA"/>
</dbReference>
<dbReference type="AlphaFoldDB" id="A0AAN7BME6"/>
<proteinExistence type="predicted"/>
<protein>
    <submittedName>
        <fullName evidence="2">Uncharacterized protein</fullName>
    </submittedName>
</protein>
<evidence type="ECO:0000313" key="3">
    <source>
        <dbReference type="Proteomes" id="UP001301958"/>
    </source>
</evidence>
<evidence type="ECO:0000313" key="2">
    <source>
        <dbReference type="EMBL" id="KAK4225952.1"/>
    </source>
</evidence>
<dbReference type="Proteomes" id="UP001301958">
    <property type="component" value="Unassembled WGS sequence"/>
</dbReference>